<feature type="region of interest" description="Disordered" evidence="1">
    <location>
        <begin position="1"/>
        <end position="82"/>
    </location>
</feature>
<protein>
    <submittedName>
        <fullName evidence="2">Uncharacterized protein</fullName>
    </submittedName>
</protein>
<feature type="compositionally biased region" description="Polar residues" evidence="1">
    <location>
        <begin position="27"/>
        <end position="50"/>
    </location>
</feature>
<reference evidence="2 3" key="1">
    <citation type="submission" date="2020-08" db="EMBL/GenBank/DDBJ databases">
        <title>Genomic Encyclopedia of Type Strains, Phase IV (KMG-IV): sequencing the most valuable type-strain genomes for metagenomic binning, comparative biology and taxonomic classification.</title>
        <authorList>
            <person name="Goeker M."/>
        </authorList>
    </citation>
    <scope>NUCLEOTIDE SEQUENCE [LARGE SCALE GENOMIC DNA]</scope>
    <source>
        <strain evidence="2 3">DSM 21769</strain>
    </source>
</reference>
<organism evidence="2 3">
    <name type="scientific">Geomicrobium halophilum</name>
    <dbReference type="NCBI Taxonomy" id="549000"/>
    <lineage>
        <taxon>Bacteria</taxon>
        <taxon>Bacillati</taxon>
        <taxon>Bacillota</taxon>
        <taxon>Bacilli</taxon>
        <taxon>Bacillales</taxon>
        <taxon>Geomicrobium</taxon>
    </lineage>
</organism>
<sequence>MTEFMKDIVGQILNQSQTEAPSEEKNIASSQLENRTSSIEAINRPNYQYQNKEKRLSIHPDKKSSSGDVATREKSKLQPKQPDLNVTAIPKHYDKDTLSNLHRMSLVQGNEPIASGNRDLGAAKMIGKSKSGGSAWLFPNPSETIGKFFRRNPQKDAVGVVHSPESLPSQLMFLHSILCENPEVKFYIEWDKGNEGEFLLELYHQDAGFLKKILNNLFQQINRRAMKSHETYSADFPSAWLSKQLGIHLTVERLSIIEGLSYYSNISLLDHVMKSIPEGTINFDVENSYLLVAGNSDVVSEVEEVIKKNGGQFIE</sequence>
<dbReference type="Proteomes" id="UP000568839">
    <property type="component" value="Unassembled WGS sequence"/>
</dbReference>
<dbReference type="EMBL" id="JACHHJ010000001">
    <property type="protein sequence ID" value="MBB6448242.1"/>
    <property type="molecule type" value="Genomic_DNA"/>
</dbReference>
<keyword evidence="3" id="KW-1185">Reference proteome</keyword>
<dbReference type="AlphaFoldDB" id="A0A841PWB5"/>
<evidence type="ECO:0000313" key="3">
    <source>
        <dbReference type="Proteomes" id="UP000568839"/>
    </source>
</evidence>
<dbReference type="RefSeq" id="WP_184402263.1">
    <property type="nucleotide sequence ID" value="NZ_JACHHJ010000001.1"/>
</dbReference>
<feature type="compositionally biased region" description="Basic and acidic residues" evidence="1">
    <location>
        <begin position="51"/>
        <end position="76"/>
    </location>
</feature>
<evidence type="ECO:0000313" key="2">
    <source>
        <dbReference type="EMBL" id="MBB6448242.1"/>
    </source>
</evidence>
<gene>
    <name evidence="2" type="ORF">HNR44_000191</name>
</gene>
<evidence type="ECO:0000256" key="1">
    <source>
        <dbReference type="SAM" id="MobiDB-lite"/>
    </source>
</evidence>
<name>A0A841PWB5_9BACL</name>
<comment type="caution">
    <text evidence="2">The sequence shown here is derived from an EMBL/GenBank/DDBJ whole genome shotgun (WGS) entry which is preliminary data.</text>
</comment>
<proteinExistence type="predicted"/>
<accession>A0A841PWB5</accession>